<accession>A0AAD5LCC5</accession>
<dbReference type="PANTHER" id="PTHR12411">
    <property type="entry name" value="CYSTEINE PROTEASE FAMILY C1-RELATED"/>
    <property type="match status" value="1"/>
</dbReference>
<feature type="transmembrane region" description="Helical" evidence="3">
    <location>
        <begin position="127"/>
        <end position="150"/>
    </location>
</feature>
<evidence type="ECO:0000313" key="6">
    <source>
        <dbReference type="EMBL" id="KAJ0395039.1"/>
    </source>
</evidence>
<evidence type="ECO:0000256" key="4">
    <source>
        <dbReference type="SAM" id="SignalP"/>
    </source>
</evidence>
<dbReference type="InterPro" id="IPR013128">
    <property type="entry name" value="Peptidase_C1A"/>
</dbReference>
<keyword evidence="2" id="KW-0865">Zymogen</keyword>
<evidence type="ECO:0000256" key="3">
    <source>
        <dbReference type="SAM" id="Phobius"/>
    </source>
</evidence>
<dbReference type="PROSITE" id="PS00639">
    <property type="entry name" value="THIOL_PROTEASE_HIS"/>
    <property type="match status" value="2"/>
</dbReference>
<name>A0AAD5LCC5_PYTIN</name>
<dbReference type="SUPFAM" id="SSF54001">
    <property type="entry name" value="Cysteine proteinases"/>
    <property type="match status" value="2"/>
</dbReference>
<evidence type="ECO:0000256" key="2">
    <source>
        <dbReference type="ARBA" id="ARBA00023145"/>
    </source>
</evidence>
<dbReference type="InterPro" id="IPR038765">
    <property type="entry name" value="Papain-like_cys_pep_sf"/>
</dbReference>
<organism evidence="6 7">
    <name type="scientific">Pythium insidiosum</name>
    <name type="common">Pythiosis disease agent</name>
    <dbReference type="NCBI Taxonomy" id="114742"/>
    <lineage>
        <taxon>Eukaryota</taxon>
        <taxon>Sar</taxon>
        <taxon>Stramenopiles</taxon>
        <taxon>Oomycota</taxon>
        <taxon>Peronosporomycetes</taxon>
        <taxon>Pythiales</taxon>
        <taxon>Pythiaceae</taxon>
        <taxon>Pythium</taxon>
    </lineage>
</organism>
<proteinExistence type="inferred from homology"/>
<comment type="caution">
    <text evidence="6">The sequence shown here is derived from an EMBL/GenBank/DDBJ whole genome shotgun (WGS) entry which is preliminary data.</text>
</comment>
<feature type="domain" description="Peptidase C1A papain C-terminal" evidence="5">
    <location>
        <begin position="336"/>
        <end position="509"/>
    </location>
</feature>
<comment type="similarity">
    <text evidence="1">Belongs to the peptidase C1 family.</text>
</comment>
<keyword evidence="3" id="KW-0812">Transmembrane</keyword>
<dbReference type="InterPro" id="IPR000668">
    <property type="entry name" value="Peptidase_C1A_C"/>
</dbReference>
<dbReference type="InterPro" id="IPR025660">
    <property type="entry name" value="Pept_his_AS"/>
</dbReference>
<dbReference type="GO" id="GO:0006508">
    <property type="term" value="P:proteolysis"/>
    <property type="evidence" value="ECO:0007669"/>
    <property type="project" value="InterPro"/>
</dbReference>
<keyword evidence="4" id="KW-0732">Signal</keyword>
<feature type="chain" id="PRO_5042274638" description="Peptidase C1A papain C-terminal domain-containing protein" evidence="4">
    <location>
        <begin position="17"/>
        <end position="684"/>
    </location>
</feature>
<dbReference type="AlphaFoldDB" id="A0AAD5LCC5"/>
<evidence type="ECO:0000259" key="5">
    <source>
        <dbReference type="SMART" id="SM00645"/>
    </source>
</evidence>
<feature type="signal peptide" evidence="4">
    <location>
        <begin position="1"/>
        <end position="16"/>
    </location>
</feature>
<keyword evidence="3" id="KW-0472">Membrane</keyword>
<sequence length="684" mass="75464">MKLLLVLLGVQPIAVAINSADPFKDYKGDFYSCPNQGNLASKDDVNHAMLLVGHGTDPQVGDYWILKNSYGSEWGEKGFMKLIADKKINCGLSIFPVVPLGASATATAALVVDGGGKKTFVGLSPTAWIVVAVVASLVTIVATIGGVFYARKRLQGIREQVTGATASPSDCRGYRGDMHGVFGAFVTGATLVMAAASAASSVMENAASFGTFVRCESGNARCLWVGQDGALVERDEMMRQLMSSENLDMARDTTERRRLEHHVQYIEDVHRVATESGVAFSYKMGVNTRHLYLDDRRTQTPAEFVHQESHARRRRRLEEAHERRELEEMNRRLADIPKTLNWCSDDNPKKKNICTPIKSQNKCWQTRSSIANRTEEEKNASCQHNAQQGAASIENWEQAVGRDCSKASKPTELLKIALQRQPISVAINSGNQFKDYKGGIYECPNNGDFADSTKVDHAVVLVGYGVDGADEYWILKNSYSSQWGEKGFFRLRMDTKINCGVNIFPVVPLGAKPGPVKPPFELYEDDDGQEVIVTRLVPIPPAEAFDAWLEHVWKGPMLQEVRPGQGRGHVGHTRKVPLGVVEEILSAGTPRENGDSDEIPSILYKLREFGPFLLKDHLGFVRFVPDRSEGKPSTLIVWTVKSTPSSMGNVLCCGGSITRLTFRTALTFFLSRLSSQISSLMRTQ</sequence>
<keyword evidence="3" id="KW-1133">Transmembrane helix</keyword>
<gene>
    <name evidence="6" type="ORF">P43SY_003560</name>
</gene>
<evidence type="ECO:0000313" key="7">
    <source>
        <dbReference type="Proteomes" id="UP001209570"/>
    </source>
</evidence>
<dbReference type="Gene3D" id="3.90.70.10">
    <property type="entry name" value="Cysteine proteinases"/>
    <property type="match status" value="3"/>
</dbReference>
<keyword evidence="7" id="KW-1185">Reference proteome</keyword>
<evidence type="ECO:0000256" key="1">
    <source>
        <dbReference type="ARBA" id="ARBA00008455"/>
    </source>
</evidence>
<protein>
    <recommendedName>
        <fullName evidence="5">Peptidase C1A papain C-terminal domain-containing protein</fullName>
    </recommendedName>
</protein>
<feature type="transmembrane region" description="Helical" evidence="3">
    <location>
        <begin position="181"/>
        <end position="203"/>
    </location>
</feature>
<reference evidence="6" key="1">
    <citation type="submission" date="2021-12" db="EMBL/GenBank/DDBJ databases">
        <title>Prjna785345.</title>
        <authorList>
            <person name="Rujirawat T."/>
            <person name="Krajaejun T."/>
        </authorList>
    </citation>
    <scope>NUCLEOTIDE SEQUENCE</scope>
    <source>
        <strain evidence="6">Pi057C3</strain>
    </source>
</reference>
<dbReference type="SMART" id="SM00645">
    <property type="entry name" value="Pept_C1"/>
    <property type="match status" value="1"/>
</dbReference>
<dbReference type="Proteomes" id="UP001209570">
    <property type="component" value="Unassembled WGS sequence"/>
</dbReference>
<dbReference type="Pfam" id="PF00112">
    <property type="entry name" value="Peptidase_C1"/>
    <property type="match status" value="2"/>
</dbReference>
<dbReference type="EMBL" id="JAKCXM010000367">
    <property type="protein sequence ID" value="KAJ0395039.1"/>
    <property type="molecule type" value="Genomic_DNA"/>
</dbReference>
<dbReference type="GO" id="GO:0008234">
    <property type="term" value="F:cysteine-type peptidase activity"/>
    <property type="evidence" value="ECO:0007669"/>
    <property type="project" value="InterPro"/>
</dbReference>